<dbReference type="AlphaFoldDB" id="A0A8S0VCR1"/>
<dbReference type="InterPro" id="IPR045853">
    <property type="entry name" value="Pep_chain_release_fac_I_sf"/>
</dbReference>
<dbReference type="SUPFAM" id="SSF75620">
    <property type="entry name" value="Release factor"/>
    <property type="match status" value="1"/>
</dbReference>
<sequence>MAVLQSRLDQLEMRRQAEMNAEHTQSLIDINFGSQIRSYVLHPYRMVKDHRTDFEVSHPDSVLEGDLDGFILSFLSASLDKDEDADL</sequence>
<evidence type="ECO:0000313" key="1">
    <source>
        <dbReference type="EMBL" id="CAA3028081.1"/>
    </source>
</evidence>
<accession>A0A8S0VCR1</accession>
<dbReference type="Gene3D" id="3.30.160.20">
    <property type="match status" value="1"/>
</dbReference>
<keyword evidence="2" id="KW-1185">Reference proteome</keyword>
<proteinExistence type="predicted"/>
<dbReference type="EMBL" id="CACTIH010009238">
    <property type="protein sequence ID" value="CAA3028081.1"/>
    <property type="molecule type" value="Genomic_DNA"/>
</dbReference>
<dbReference type="PANTHER" id="PTHR43116:SF3">
    <property type="entry name" value="CLASS I PEPTIDE CHAIN RELEASE FACTOR"/>
    <property type="match status" value="1"/>
</dbReference>
<dbReference type="Proteomes" id="UP000594638">
    <property type="component" value="Unassembled WGS sequence"/>
</dbReference>
<organism evidence="1 2">
    <name type="scientific">Olea europaea subsp. europaea</name>
    <dbReference type="NCBI Taxonomy" id="158383"/>
    <lineage>
        <taxon>Eukaryota</taxon>
        <taxon>Viridiplantae</taxon>
        <taxon>Streptophyta</taxon>
        <taxon>Embryophyta</taxon>
        <taxon>Tracheophyta</taxon>
        <taxon>Spermatophyta</taxon>
        <taxon>Magnoliopsida</taxon>
        <taxon>eudicotyledons</taxon>
        <taxon>Gunneridae</taxon>
        <taxon>Pentapetalae</taxon>
        <taxon>asterids</taxon>
        <taxon>lamiids</taxon>
        <taxon>Lamiales</taxon>
        <taxon>Oleaceae</taxon>
        <taxon>Oleeae</taxon>
        <taxon>Olea</taxon>
    </lineage>
</organism>
<reference evidence="1 2" key="1">
    <citation type="submission" date="2019-12" db="EMBL/GenBank/DDBJ databases">
        <authorList>
            <person name="Alioto T."/>
            <person name="Alioto T."/>
            <person name="Gomez Garrido J."/>
        </authorList>
    </citation>
    <scope>NUCLEOTIDE SEQUENCE [LARGE SCALE GENOMIC DNA]</scope>
</reference>
<evidence type="ECO:0000313" key="2">
    <source>
        <dbReference type="Proteomes" id="UP000594638"/>
    </source>
</evidence>
<name>A0A8S0VCR1_OLEEU</name>
<gene>
    <name evidence="1" type="ORF">OLEA9_A025095</name>
</gene>
<comment type="caution">
    <text evidence="1">The sequence shown here is derived from an EMBL/GenBank/DDBJ whole genome shotgun (WGS) entry which is preliminary data.</text>
</comment>
<dbReference type="Gramene" id="OE9A025095T1">
    <property type="protein sequence ID" value="OE9A025095C1"/>
    <property type="gene ID" value="OE9A025095"/>
</dbReference>
<protein>
    <submittedName>
        <fullName evidence="1">Peptide chain release factor 2, chloroplastic</fullName>
    </submittedName>
</protein>
<dbReference type="OrthoDB" id="2019491at2759"/>
<dbReference type="Gene3D" id="3.30.70.1660">
    <property type="match status" value="1"/>
</dbReference>
<dbReference type="PANTHER" id="PTHR43116">
    <property type="entry name" value="PEPTIDE CHAIN RELEASE FACTOR 2"/>
    <property type="match status" value="1"/>
</dbReference>